<keyword evidence="6" id="KW-1185">Reference proteome</keyword>
<dbReference type="SUPFAM" id="SSF51735">
    <property type="entry name" value="NAD(P)-binding Rossmann-fold domains"/>
    <property type="match status" value="1"/>
</dbReference>
<keyword evidence="2" id="KW-0812">Transmembrane</keyword>
<dbReference type="eggNOG" id="KOG2733">
    <property type="taxonomic scope" value="Eukaryota"/>
</dbReference>
<proteinExistence type="inferred from homology"/>
<evidence type="ECO:0000313" key="5">
    <source>
        <dbReference type="EnsemblMetazoa" id="HelroP105775"/>
    </source>
</evidence>
<reference evidence="6" key="1">
    <citation type="submission" date="2012-12" db="EMBL/GenBank/DDBJ databases">
        <authorList>
            <person name="Hellsten U."/>
            <person name="Grimwood J."/>
            <person name="Chapman J.A."/>
            <person name="Shapiro H."/>
            <person name="Aerts A."/>
            <person name="Otillar R.P."/>
            <person name="Terry A.Y."/>
            <person name="Boore J.L."/>
            <person name="Simakov O."/>
            <person name="Marletaz F."/>
            <person name="Cho S.-J."/>
            <person name="Edsinger-Gonzales E."/>
            <person name="Havlak P."/>
            <person name="Kuo D.-H."/>
            <person name="Larsson T."/>
            <person name="Lv J."/>
            <person name="Arendt D."/>
            <person name="Savage R."/>
            <person name="Osoegawa K."/>
            <person name="de Jong P."/>
            <person name="Lindberg D.R."/>
            <person name="Seaver E.C."/>
            <person name="Weisblat D.A."/>
            <person name="Putnam N.H."/>
            <person name="Grigoriev I.V."/>
            <person name="Rokhsar D.S."/>
        </authorList>
    </citation>
    <scope>NUCLEOTIDE SEQUENCE</scope>
</reference>
<reference evidence="5" key="3">
    <citation type="submission" date="2015-06" db="UniProtKB">
        <authorList>
            <consortium name="EnsemblMetazoa"/>
        </authorList>
    </citation>
    <scope>IDENTIFICATION</scope>
</reference>
<dbReference type="EMBL" id="KB095811">
    <property type="protein sequence ID" value="ESO13187.1"/>
    <property type="molecule type" value="Genomic_DNA"/>
</dbReference>
<name>T1EDX5_HELRO</name>
<dbReference type="Pfam" id="PF03435">
    <property type="entry name" value="Sacchrp_dh_NADP"/>
    <property type="match status" value="1"/>
</dbReference>
<feature type="transmembrane region" description="Helical" evidence="2">
    <location>
        <begin position="269"/>
        <end position="294"/>
    </location>
</feature>
<dbReference type="InParanoid" id="T1EDX5"/>
<dbReference type="AlphaFoldDB" id="T1EDX5"/>
<keyword evidence="2" id="KW-1133">Transmembrane helix</keyword>
<dbReference type="EnsemblMetazoa" id="HelroT105775">
    <property type="protein sequence ID" value="HelroP105775"/>
    <property type="gene ID" value="HelroG105775"/>
</dbReference>
<dbReference type="FunCoup" id="T1EDX5">
    <property type="interactions" value="378"/>
</dbReference>
<dbReference type="Gene3D" id="3.40.50.720">
    <property type="entry name" value="NAD(P)-binding Rossmann-like Domain"/>
    <property type="match status" value="1"/>
</dbReference>
<evidence type="ECO:0000256" key="1">
    <source>
        <dbReference type="ARBA" id="ARBA00038048"/>
    </source>
</evidence>
<dbReference type="PANTHER" id="PTHR12286:SF5">
    <property type="entry name" value="SACCHAROPINE DEHYDROGENASE-LIKE OXIDOREDUCTASE"/>
    <property type="match status" value="1"/>
</dbReference>
<evidence type="ECO:0000313" key="4">
    <source>
        <dbReference type="EMBL" id="ESO13187.1"/>
    </source>
</evidence>
<dbReference type="InterPro" id="IPR005097">
    <property type="entry name" value="Sacchrp_dh_NADP-bd"/>
</dbReference>
<dbReference type="GO" id="GO:0016020">
    <property type="term" value="C:membrane"/>
    <property type="evidence" value="ECO:0007669"/>
    <property type="project" value="GOC"/>
</dbReference>
<dbReference type="InterPro" id="IPR051276">
    <property type="entry name" value="Saccharopine_DH-like_oxidrdct"/>
</dbReference>
<accession>T1EDX5</accession>
<dbReference type="InterPro" id="IPR036291">
    <property type="entry name" value="NAD(P)-bd_dom_sf"/>
</dbReference>
<dbReference type="STRING" id="6412.T1EDX5"/>
<dbReference type="KEGG" id="hro:HELRODRAFT_105775"/>
<evidence type="ECO:0000313" key="6">
    <source>
        <dbReference type="Proteomes" id="UP000015101"/>
    </source>
</evidence>
<dbReference type="HOGENOM" id="CLU_031002_1_0_1"/>
<evidence type="ECO:0000259" key="3">
    <source>
        <dbReference type="Pfam" id="PF03435"/>
    </source>
</evidence>
<dbReference type="RefSeq" id="XP_009009907.1">
    <property type="nucleotide sequence ID" value="XM_009011659.1"/>
</dbReference>
<dbReference type="FunFam" id="3.40.50.720:FF:000178">
    <property type="entry name" value="Saccharopine dehydrogenase-like oxidoreductase"/>
    <property type="match status" value="1"/>
</dbReference>
<dbReference type="GeneID" id="20194777"/>
<dbReference type="Proteomes" id="UP000015101">
    <property type="component" value="Unassembled WGS sequence"/>
</dbReference>
<protein>
    <recommendedName>
        <fullName evidence="3">Saccharopine dehydrogenase NADP binding domain-containing protein</fullName>
    </recommendedName>
</protein>
<comment type="similarity">
    <text evidence="1">Belongs to the saccharopine dehydrogenase family.</text>
</comment>
<gene>
    <name evidence="5" type="primary">20194777</name>
    <name evidence="4" type="ORF">HELRODRAFT_105775</name>
</gene>
<organism evidence="5 6">
    <name type="scientific">Helobdella robusta</name>
    <name type="common">Californian leech</name>
    <dbReference type="NCBI Taxonomy" id="6412"/>
    <lineage>
        <taxon>Eukaryota</taxon>
        <taxon>Metazoa</taxon>
        <taxon>Spiralia</taxon>
        <taxon>Lophotrochozoa</taxon>
        <taxon>Annelida</taxon>
        <taxon>Clitellata</taxon>
        <taxon>Hirudinea</taxon>
        <taxon>Rhynchobdellida</taxon>
        <taxon>Glossiphoniidae</taxon>
        <taxon>Helobdella</taxon>
    </lineage>
</organism>
<dbReference type="CTD" id="20194777"/>
<dbReference type="PANTHER" id="PTHR12286">
    <property type="entry name" value="SACCHAROPINE DEHYDROGENASE-LIKE OXIDOREDUCTASE"/>
    <property type="match status" value="1"/>
</dbReference>
<reference evidence="4 6" key="2">
    <citation type="journal article" date="2013" name="Nature">
        <title>Insights into bilaterian evolution from three spiralian genomes.</title>
        <authorList>
            <person name="Simakov O."/>
            <person name="Marletaz F."/>
            <person name="Cho S.J."/>
            <person name="Edsinger-Gonzales E."/>
            <person name="Havlak P."/>
            <person name="Hellsten U."/>
            <person name="Kuo D.H."/>
            <person name="Larsson T."/>
            <person name="Lv J."/>
            <person name="Arendt D."/>
            <person name="Savage R."/>
            <person name="Osoegawa K."/>
            <person name="de Jong P."/>
            <person name="Grimwood J."/>
            <person name="Chapman J.A."/>
            <person name="Shapiro H."/>
            <person name="Aerts A."/>
            <person name="Otillar R.P."/>
            <person name="Terry A.Y."/>
            <person name="Boore J.L."/>
            <person name="Grigoriev I.V."/>
            <person name="Lindberg D.R."/>
            <person name="Seaver E.C."/>
            <person name="Weisblat D.A."/>
            <person name="Putnam N.H."/>
            <person name="Rokhsar D.S."/>
        </authorList>
    </citation>
    <scope>NUCLEOTIDE SEQUENCE</scope>
</reference>
<sequence>MSDGRVYDIVVFGASGFTGQYVVEEIVRTIGEEHGIGKWAIAGREMKKLQQILSFVSKVTGQDVTELPIIIADVKSEQSLLDMCRQTKVLLNCVGPYRFYGTAVVQACIESGTHHFDISGETEWLEKIQLHMDKEARNREVFVVQACGFDSIPAEMGIQYTKQHFSGELNSVESFVKMQFGPEGGSFNDGTWKSAIHSLSTKSDLRSIREMIYPQALPEPKYKLKKRSLLSYCKEVGGYCLPFLGTDKPIVQRTNYFNYITKKIQPIQFYPYIAASGVGTLISWLFIGVMLFVFSKFKFGIYLLENYPRIFSLGMFTSNGPTRAQVKGSTFEMTFIGEGYSTKSEKEPTTSSSPDKKIITKIVGPDPGYIATPICLVQSAYILLKERSKLSSQCGVFTPGRLFSESSLIERLQKHNIIFSTIQE</sequence>
<keyword evidence="2" id="KW-0472">Membrane</keyword>
<evidence type="ECO:0000256" key="2">
    <source>
        <dbReference type="SAM" id="Phobius"/>
    </source>
</evidence>
<dbReference type="OrthoDB" id="10268090at2759"/>
<feature type="domain" description="Saccharopine dehydrogenase NADP binding" evidence="3">
    <location>
        <begin position="9"/>
        <end position="143"/>
    </location>
</feature>
<dbReference type="GO" id="GO:0009247">
    <property type="term" value="P:glycolipid biosynthetic process"/>
    <property type="evidence" value="ECO:0000318"/>
    <property type="project" value="GO_Central"/>
</dbReference>
<dbReference type="GO" id="GO:0005811">
    <property type="term" value="C:lipid droplet"/>
    <property type="evidence" value="ECO:0000318"/>
    <property type="project" value="GO_Central"/>
</dbReference>
<dbReference type="OMA" id="KRPVQMH"/>
<dbReference type="EMBL" id="AMQM01000367">
    <property type="status" value="NOT_ANNOTATED_CDS"/>
    <property type="molecule type" value="Genomic_DNA"/>
</dbReference>